<dbReference type="Gene3D" id="3.30.420.10">
    <property type="entry name" value="Ribonuclease H-like superfamily/Ribonuclease H"/>
    <property type="match status" value="1"/>
</dbReference>
<dbReference type="PROSITE" id="PS50822">
    <property type="entry name" value="PIWI"/>
    <property type="match status" value="1"/>
</dbReference>
<dbReference type="InterPro" id="IPR036085">
    <property type="entry name" value="PAZ_dom_sf"/>
</dbReference>
<reference evidence="3" key="1">
    <citation type="submission" date="2021-02" db="EMBL/GenBank/DDBJ databases">
        <authorList>
            <person name="Nieuwenhuis M."/>
            <person name="Van De Peppel L.J.J."/>
        </authorList>
    </citation>
    <scope>NUCLEOTIDE SEQUENCE</scope>
    <source>
        <strain evidence="3">D49</strain>
    </source>
</reference>
<dbReference type="Gene3D" id="2.170.260.10">
    <property type="entry name" value="paz domain"/>
    <property type="match status" value="1"/>
</dbReference>
<dbReference type="Pfam" id="PF02170">
    <property type="entry name" value="PAZ"/>
    <property type="match status" value="1"/>
</dbReference>
<dbReference type="GO" id="GO:0003723">
    <property type="term" value="F:RNA binding"/>
    <property type="evidence" value="ECO:0007669"/>
    <property type="project" value="InterPro"/>
</dbReference>
<dbReference type="InterPro" id="IPR036397">
    <property type="entry name" value="RNaseH_sf"/>
</dbReference>
<dbReference type="InterPro" id="IPR032472">
    <property type="entry name" value="ArgoL2"/>
</dbReference>
<dbReference type="Pfam" id="PF16488">
    <property type="entry name" value="ArgoL2"/>
    <property type="match status" value="1"/>
</dbReference>
<dbReference type="SMART" id="SM01163">
    <property type="entry name" value="DUF1785"/>
    <property type="match status" value="1"/>
</dbReference>
<dbReference type="Proteomes" id="UP000717328">
    <property type="component" value="Unassembled WGS sequence"/>
</dbReference>
<dbReference type="InterPro" id="IPR003165">
    <property type="entry name" value="Piwi"/>
</dbReference>
<proteinExistence type="predicted"/>
<name>A0A9P7GPX4_9AGAR</name>
<dbReference type="InterPro" id="IPR012337">
    <property type="entry name" value="RNaseH-like_sf"/>
</dbReference>
<dbReference type="OrthoDB" id="10252740at2759"/>
<dbReference type="PANTHER" id="PTHR22891">
    <property type="entry name" value="EUKARYOTIC TRANSLATION INITIATION FACTOR 2C"/>
    <property type="match status" value="1"/>
</dbReference>
<dbReference type="AlphaFoldDB" id="A0A9P7GPX4"/>
<dbReference type="Pfam" id="PF02171">
    <property type="entry name" value="Piwi"/>
    <property type="match status" value="1"/>
</dbReference>
<keyword evidence="4" id="KW-1185">Reference proteome</keyword>
<feature type="domain" description="PAZ" evidence="1">
    <location>
        <begin position="64"/>
        <end position="179"/>
    </location>
</feature>
<evidence type="ECO:0000313" key="4">
    <source>
        <dbReference type="Proteomes" id="UP000717328"/>
    </source>
</evidence>
<reference evidence="3" key="2">
    <citation type="submission" date="2021-10" db="EMBL/GenBank/DDBJ databases">
        <title>Phylogenomics reveals ancestral predisposition of the termite-cultivated fungus Termitomyces towards a domesticated lifestyle.</title>
        <authorList>
            <person name="Auxier B."/>
            <person name="Grum-Grzhimaylo A."/>
            <person name="Cardenas M.E."/>
            <person name="Lodge J.D."/>
            <person name="Laessoe T."/>
            <person name="Pedersen O."/>
            <person name="Smith M.E."/>
            <person name="Kuyper T.W."/>
            <person name="Franco-Molano E.A."/>
            <person name="Baroni T.J."/>
            <person name="Aanen D.K."/>
        </authorList>
    </citation>
    <scope>NUCLEOTIDE SEQUENCE</scope>
    <source>
        <strain evidence="3">D49</strain>
    </source>
</reference>
<dbReference type="Gene3D" id="3.40.50.2300">
    <property type="match status" value="2"/>
</dbReference>
<comment type="caution">
    <text evidence="3">The sequence shown here is derived from an EMBL/GenBank/DDBJ whole genome shotgun (WGS) entry which is preliminary data.</text>
</comment>
<gene>
    <name evidence="3" type="ORF">H0H81_008331</name>
</gene>
<dbReference type="InterPro" id="IPR003100">
    <property type="entry name" value="PAZ_dom"/>
</dbReference>
<dbReference type="SUPFAM" id="SSF53098">
    <property type="entry name" value="Ribonuclease H-like"/>
    <property type="match status" value="1"/>
</dbReference>
<organism evidence="3 4">
    <name type="scientific">Sphagnurus paluster</name>
    <dbReference type="NCBI Taxonomy" id="117069"/>
    <lineage>
        <taxon>Eukaryota</taxon>
        <taxon>Fungi</taxon>
        <taxon>Dikarya</taxon>
        <taxon>Basidiomycota</taxon>
        <taxon>Agaricomycotina</taxon>
        <taxon>Agaricomycetes</taxon>
        <taxon>Agaricomycetidae</taxon>
        <taxon>Agaricales</taxon>
        <taxon>Tricholomatineae</taxon>
        <taxon>Lyophyllaceae</taxon>
        <taxon>Sphagnurus</taxon>
    </lineage>
</organism>
<evidence type="ECO:0000259" key="1">
    <source>
        <dbReference type="PROSITE" id="PS50821"/>
    </source>
</evidence>
<dbReference type="PROSITE" id="PS50821">
    <property type="entry name" value="PAZ"/>
    <property type="match status" value="1"/>
</dbReference>
<dbReference type="EMBL" id="JABCKI010000023">
    <property type="protein sequence ID" value="KAG5654021.1"/>
    <property type="molecule type" value="Genomic_DNA"/>
</dbReference>
<accession>A0A9P7GPX4</accession>
<dbReference type="SUPFAM" id="SSF101690">
    <property type="entry name" value="PAZ domain"/>
    <property type="match status" value="1"/>
</dbReference>
<evidence type="ECO:0000313" key="3">
    <source>
        <dbReference type="EMBL" id="KAG5654021.1"/>
    </source>
</evidence>
<dbReference type="Pfam" id="PF08699">
    <property type="entry name" value="ArgoL1"/>
    <property type="match status" value="1"/>
</dbReference>
<dbReference type="CDD" id="cd02846">
    <property type="entry name" value="PAZ_argonaute_like"/>
    <property type="match status" value="1"/>
</dbReference>
<feature type="domain" description="Piwi" evidence="2">
    <location>
        <begin position="331"/>
        <end position="446"/>
    </location>
</feature>
<evidence type="ECO:0000259" key="2">
    <source>
        <dbReference type="PROSITE" id="PS50822"/>
    </source>
</evidence>
<sequence length="446" mass="49393">MDPSERYTYSMRSFFTDRETKDIGNGVVLWRGYFQSVRPGIGRMLINVDISTGMMYKPGPLIGLCLEYLGSDLKQPLKLAPAKGLPERQRLRLQLFLSGLHIITPHNGGSGRPQQPRVIKKLSTAGADATSFSLRDGRIQTVAQYFHSIQNRPLKYPSLLCVEVSSGALLPLEVCQVPSGQLMKKELPMEKTKAVVDFSKMNPPERFRSIVDGLESEYVRQFGMSIETQAGPLSIKARVLSPPTLKYGPGSKLSTITPKNGAWNMLGKHFFRPAPIERWVIVIYERKELFTEKNVRKMVQGLVDGCRNVGITVQEKDPLFKWENGQGNIADMGVATQCLRSMTCRDARPQYWANVCLKINPKLGGINNVIEPSKSLSVLTDPHNPTIIMGADVVHPPPGSKGRPSFTSVVGSMDSNTAKYIATSSVQTSRQEMIDDMEAMCTVSSA</sequence>
<dbReference type="InterPro" id="IPR014811">
    <property type="entry name" value="ArgoL1"/>
</dbReference>
<protein>
    <submittedName>
        <fullName evidence="3">Uncharacterized protein</fullName>
    </submittedName>
</protein>